<name>A0A512IS54_9HYPH</name>
<dbReference type="EMBL" id="BJZT01000032">
    <property type="protein sequence ID" value="GEP00521.1"/>
    <property type="molecule type" value="Genomic_DNA"/>
</dbReference>
<comment type="caution">
    <text evidence="1">The sequence shown here is derived from an EMBL/GenBank/DDBJ whole genome shotgun (WGS) entry which is preliminary data.</text>
</comment>
<protein>
    <recommendedName>
        <fullName evidence="3">HNH nuclease domain-containing protein</fullName>
    </recommendedName>
</protein>
<dbReference type="Gene3D" id="1.10.30.50">
    <property type="match status" value="1"/>
</dbReference>
<organism evidence="1 2">
    <name type="scientific">Methylobacterium haplocladii</name>
    <dbReference type="NCBI Taxonomy" id="1176176"/>
    <lineage>
        <taxon>Bacteria</taxon>
        <taxon>Pseudomonadati</taxon>
        <taxon>Pseudomonadota</taxon>
        <taxon>Alphaproteobacteria</taxon>
        <taxon>Hyphomicrobiales</taxon>
        <taxon>Methylobacteriaceae</taxon>
        <taxon>Methylobacterium</taxon>
    </lineage>
</organism>
<evidence type="ECO:0000313" key="2">
    <source>
        <dbReference type="Proteomes" id="UP000321258"/>
    </source>
</evidence>
<dbReference type="AlphaFoldDB" id="A0A512IS54"/>
<gene>
    <name evidence="1" type="ORF">MHA02_29080</name>
</gene>
<keyword evidence="2" id="KW-1185">Reference proteome</keyword>
<evidence type="ECO:0008006" key="3">
    <source>
        <dbReference type="Google" id="ProtNLM"/>
    </source>
</evidence>
<dbReference type="Proteomes" id="UP000321258">
    <property type="component" value="Unassembled WGS sequence"/>
</dbReference>
<proteinExistence type="predicted"/>
<dbReference type="InterPro" id="IPR003615">
    <property type="entry name" value="HNH_nuc"/>
</dbReference>
<dbReference type="CDD" id="cd00085">
    <property type="entry name" value="HNHc"/>
    <property type="match status" value="1"/>
</dbReference>
<sequence>MPRSKLSGKTNSSARFCSRPCYERHLCRTDRKTGRGSQWAKVRKEALRLTPYCWLCGTTKRLQVHHIIPWRLTFDNRQPNLAVLCTRHHKVVEMALVETEKFGFGPVERFAWRSMLAERRDATRMMLLEVWRELEGPRMGDRPTG</sequence>
<reference evidence="1 2" key="1">
    <citation type="submission" date="2019-07" db="EMBL/GenBank/DDBJ databases">
        <title>Whole genome shotgun sequence of Methylobacterium haplocladii NBRC 107714.</title>
        <authorList>
            <person name="Hosoyama A."/>
            <person name="Uohara A."/>
            <person name="Ohji S."/>
            <person name="Ichikawa N."/>
        </authorList>
    </citation>
    <scope>NUCLEOTIDE SEQUENCE [LARGE SCALE GENOMIC DNA]</scope>
    <source>
        <strain evidence="1 2">NBRC 107714</strain>
    </source>
</reference>
<accession>A0A512IS54</accession>
<evidence type="ECO:0000313" key="1">
    <source>
        <dbReference type="EMBL" id="GEP00521.1"/>
    </source>
</evidence>